<comment type="caution">
    <text evidence="2">The sequence shown here is derived from an EMBL/GenBank/DDBJ whole genome shotgun (WGS) entry which is preliminary data.</text>
</comment>
<keyword evidence="1" id="KW-0472">Membrane</keyword>
<proteinExistence type="predicted"/>
<keyword evidence="3" id="KW-1185">Reference proteome</keyword>
<keyword evidence="1" id="KW-0812">Transmembrane</keyword>
<name>A0A498CCJ7_9MICO</name>
<evidence type="ECO:0000313" key="2">
    <source>
        <dbReference type="EMBL" id="RLK52759.1"/>
    </source>
</evidence>
<evidence type="ECO:0000313" key="3">
    <source>
        <dbReference type="Proteomes" id="UP000273158"/>
    </source>
</evidence>
<reference evidence="2 3" key="1">
    <citation type="journal article" date="2015" name="Stand. Genomic Sci.">
        <title>Genomic Encyclopedia of Bacterial and Archaeal Type Strains, Phase III: the genomes of soil and plant-associated and newly described type strains.</title>
        <authorList>
            <person name="Whitman W.B."/>
            <person name="Woyke T."/>
            <person name="Klenk H.P."/>
            <person name="Zhou Y."/>
            <person name="Lilburn T.G."/>
            <person name="Beck B.J."/>
            <person name="De Vos P."/>
            <person name="Vandamme P."/>
            <person name="Eisen J.A."/>
            <person name="Garrity G."/>
            <person name="Hugenholtz P."/>
            <person name="Kyrpides N.C."/>
        </authorList>
    </citation>
    <scope>NUCLEOTIDE SEQUENCE [LARGE SCALE GENOMIC DNA]</scope>
    <source>
        <strain evidence="2 3">S2T63</strain>
    </source>
</reference>
<dbReference type="NCBIfam" id="NF046117">
    <property type="entry name" value="SCO4848_fam"/>
    <property type="match status" value="1"/>
</dbReference>
<feature type="transmembrane region" description="Helical" evidence="1">
    <location>
        <begin position="48"/>
        <end position="70"/>
    </location>
</feature>
<dbReference type="InterPro" id="IPR058061">
    <property type="entry name" value="SCO4848-like"/>
</dbReference>
<protein>
    <submittedName>
        <fullName evidence="2">Uncharacterized protein</fullName>
    </submittedName>
</protein>
<dbReference type="EMBL" id="RCDB01000001">
    <property type="protein sequence ID" value="RLK52759.1"/>
    <property type="molecule type" value="Genomic_DNA"/>
</dbReference>
<dbReference type="Proteomes" id="UP000273158">
    <property type="component" value="Unassembled WGS sequence"/>
</dbReference>
<evidence type="ECO:0000256" key="1">
    <source>
        <dbReference type="SAM" id="Phobius"/>
    </source>
</evidence>
<dbReference type="RefSeq" id="WP_121057555.1">
    <property type="nucleotide sequence ID" value="NZ_RCDB01000001.1"/>
</dbReference>
<dbReference type="Pfam" id="PF26606">
    <property type="entry name" value="SCO4848"/>
    <property type="match status" value="1"/>
</dbReference>
<dbReference type="AlphaFoldDB" id="A0A498CCJ7"/>
<accession>A0A498CCJ7</accession>
<gene>
    <name evidence="2" type="ORF">C7474_0716</name>
</gene>
<organism evidence="2 3">
    <name type="scientific">Microbacterium telephonicum</name>
    <dbReference type="NCBI Taxonomy" id="1714841"/>
    <lineage>
        <taxon>Bacteria</taxon>
        <taxon>Bacillati</taxon>
        <taxon>Actinomycetota</taxon>
        <taxon>Actinomycetes</taxon>
        <taxon>Micrococcales</taxon>
        <taxon>Microbacteriaceae</taxon>
        <taxon>Microbacterium</taxon>
    </lineage>
</organism>
<sequence length="72" mass="7575">MTVLAAVLLLANALFNAVVWPRFYPRIANDPRARAADGTRTAFYRVHVVLITIALVLAAASAVGGVLVLVGS</sequence>
<keyword evidence="1" id="KW-1133">Transmembrane helix</keyword>